<proteinExistence type="predicted"/>
<organism evidence="2 3">
    <name type="scientific">Trichoderma asperellum (strain ATCC 204424 / CBS 433.97 / NBRC 101777)</name>
    <dbReference type="NCBI Taxonomy" id="1042311"/>
    <lineage>
        <taxon>Eukaryota</taxon>
        <taxon>Fungi</taxon>
        <taxon>Dikarya</taxon>
        <taxon>Ascomycota</taxon>
        <taxon>Pezizomycotina</taxon>
        <taxon>Sordariomycetes</taxon>
        <taxon>Hypocreomycetidae</taxon>
        <taxon>Hypocreales</taxon>
        <taxon>Hypocreaceae</taxon>
        <taxon>Trichoderma</taxon>
    </lineage>
</organism>
<keyword evidence="1" id="KW-0812">Transmembrane</keyword>
<feature type="transmembrane region" description="Helical" evidence="1">
    <location>
        <begin position="97"/>
        <end position="119"/>
    </location>
</feature>
<evidence type="ECO:0000313" key="2">
    <source>
        <dbReference type="EMBL" id="PTB40402.1"/>
    </source>
</evidence>
<dbReference type="EMBL" id="KZ679263">
    <property type="protein sequence ID" value="PTB40402.1"/>
    <property type="molecule type" value="Genomic_DNA"/>
</dbReference>
<accession>A0A2T3Z6H9</accession>
<keyword evidence="3" id="KW-1185">Reference proteome</keyword>
<name>A0A2T3Z6H9_TRIA4</name>
<evidence type="ECO:0000313" key="3">
    <source>
        <dbReference type="Proteomes" id="UP000240493"/>
    </source>
</evidence>
<keyword evidence="1" id="KW-1133">Transmembrane helix</keyword>
<keyword evidence="1" id="KW-0472">Membrane</keyword>
<evidence type="ECO:0000256" key="1">
    <source>
        <dbReference type="SAM" id="Phobius"/>
    </source>
</evidence>
<dbReference type="Proteomes" id="UP000240493">
    <property type="component" value="Unassembled WGS sequence"/>
</dbReference>
<reference evidence="2 3" key="1">
    <citation type="submission" date="2016-07" db="EMBL/GenBank/DDBJ databases">
        <title>Multiple horizontal gene transfer events from other fungi enriched the ability of initially mycotrophic Trichoderma (Ascomycota) to feed on dead plant biomass.</title>
        <authorList>
            <consortium name="DOE Joint Genome Institute"/>
            <person name="Aerts A."/>
            <person name="Atanasova L."/>
            <person name="Chenthamara K."/>
            <person name="Zhang J."/>
            <person name="Grujic M."/>
            <person name="Henrissat B."/>
            <person name="Kuo A."/>
            <person name="Salamov A."/>
            <person name="Lipzen A."/>
            <person name="Labutti K."/>
            <person name="Barry K."/>
            <person name="Miao Y."/>
            <person name="Rahimi M.J."/>
            <person name="Shen Q."/>
            <person name="Grigoriev I.V."/>
            <person name="Kubicek C.P."/>
            <person name="Druzhinina I.S."/>
        </authorList>
    </citation>
    <scope>NUCLEOTIDE SEQUENCE [LARGE SCALE GENOMIC DNA]</scope>
    <source>
        <strain evidence="2 3">CBS 433.97</strain>
    </source>
</reference>
<gene>
    <name evidence="2" type="ORF">M441DRAFT_48244</name>
</gene>
<protein>
    <submittedName>
        <fullName evidence="2">Uncharacterized protein</fullName>
    </submittedName>
</protein>
<sequence>MTTPMSAPHSESFTEPDAIVVMPESDGFIISISNALSPGAVLSLPSTLVVDSGTMATFSEPQYVGTARPSAQTRIAEPSRTKNTSNTMGNSFTAHKVVIIGIAVSLGLACAFSLFTGAVKYRNKKQASSKVDSARKTRDSLEIRCIGINHNVLTEISPASLSKTGVTETKEPLQTAQINK</sequence>
<dbReference type="AlphaFoldDB" id="A0A2T3Z6H9"/>